<evidence type="ECO:0000313" key="2">
    <source>
        <dbReference type="Proteomes" id="UP001238179"/>
    </source>
</evidence>
<dbReference type="Gene3D" id="2.180.10.10">
    <property type="entry name" value="RHS repeat-associated core"/>
    <property type="match status" value="3"/>
</dbReference>
<gene>
    <name evidence="1" type="ORF">METEAL_27670</name>
</gene>
<dbReference type="KEGG" id="msil:METEAL_27670"/>
<name>A0AA48H884_9BACT</name>
<sequence>MFQTSFAEQKLDRSRTPVTLQGPVQVEIPTGAIDLSIPLGPGIGARGATFRPTLSMRMSPQARVLQQAIQNLRTPKQQEWVYWDCRLASPQVPDVEFQYSVAQTEYGTATLSPGVFNLVIEDGLGVESSYEVMGHGGASVLGAVPPRFAGGDVPGLLATFGLESFSLGEVKALTAQYDLSRISSTDDLVLGLSSGQDPQLHYQANPLHDLYSEICHVPRFVVVVRSDVAFLFEFLHPMYEHVPSDWVPKPDNVPLRGATYRLVRIMNRFKEYIRITYESENLASRYFAAEWVTQTDQAPLSGPMVALEMKSSQAPIPIPGTPGLQTSQLSGATELEVNYLNMGTTAAPHISLCVSSLDGGTVPQPAIMPPNFKGMDCHTWNQPISQLQPLTVTQDVPSPAQSLTFHYGHAPGVSWPLANEVIPTVLTAIDHPGGGTSLFWAPHTFRLNYNPWAYNGLTAGQATFRRVPAFAWGVVGSSVQDSATMQTRATEYVRTLPQMNWATDIPADYTSSVEERWVSTDFNVVVAHPDGTLTKHVFASPATTGGGACGPAGLQDLAFIKHLELKTIESAPGTPDRITLNDHLSLLRAGNLSGELGNLTVPVATRTRSWDGETGIQTQTKKWYNSATLGWDRSTTQVGITASPEGIELADSGKLDDLAPPFYSKSSTSTLESLTSAWLLGRVVESSTTINDPWGYNPGRTMPWQSPAETRTLNPTNNRLEGSTKGPLKTSFEFSTGDSPNPFRVQVSSTSTAIAGTAGASYGYDGFGYLASITQATGVGPDLSVTQTNDLFGRATSQGDPNGLMTTITWDGAGRMEEIKPPGEIPSRYEIHPDNLGISIKRGSDMETQLRFNAFGEMVLERRKALDPMGTEIWSYRIHGRDSLGHPTGDTVWLPGKGAETDWAVPNLVWEVHYPATTYNKCVEWGRAEDGTPACLRYQTLVVPEYTAPAQYKGTSIVVDGRGREILRREPLDPRSPSEPATLITRTTHSGLTQHVTVAEGLPEAQVTELTRDPLGRLAKVTNVKGNWVSEQGLSADLVSSYWYDVHGKLSKVLQTDVARGLSQIRTWTTNDFGWLLQLVQPESGETDFSEFNVLGLPGIADYAGLKVETTYDLTGRPLTVGSGGATLQSFTYDTAPQGKGKIARGTDGAITCAYAYNSDNGRLETLDTTAMGETFRQNYQYDSLGQRKSATVGRVQGGTDLVDSHTVDWLFDPARGIPNTVRYDGQYVANASHQDVSWQMAGLSWATSAASFYTYGIGQSRLTGILHRFKDGLGAPQSVVWDFRYDGAGRLIGDGEDAFTYDALNRLRTASIKLPEAPGSMVQAFDYDGFGNLISSTSTNAPAWVKMGFTFSPYSDALKSSNHMPATTASGGSTGAHYNAQGHLDQVNAGLGGRGLALVYDPLGRVTRMDRGDGVTEAYQYTHGGLRTVIQEWQGTVLQRVRLNLYNDQRQMVSQWVME</sequence>
<dbReference type="EMBL" id="AP027080">
    <property type="protein sequence ID" value="BDU73593.1"/>
    <property type="molecule type" value="Genomic_DNA"/>
</dbReference>
<keyword evidence="2" id="KW-1185">Reference proteome</keyword>
<protein>
    <recommendedName>
        <fullName evidence="3">RHS repeat-associated core domain-containing protein</fullName>
    </recommendedName>
</protein>
<evidence type="ECO:0008006" key="3">
    <source>
        <dbReference type="Google" id="ProtNLM"/>
    </source>
</evidence>
<dbReference type="Proteomes" id="UP001238179">
    <property type="component" value="Chromosome"/>
</dbReference>
<accession>A0AA48H884</accession>
<evidence type="ECO:0000313" key="1">
    <source>
        <dbReference type="EMBL" id="BDU73593.1"/>
    </source>
</evidence>
<reference evidence="2" key="1">
    <citation type="journal article" date="2023" name="Int. J. Syst. Evol. Microbiol.">
        <title>Mesoterricola silvestris gen. nov., sp. nov., Mesoterricola sediminis sp. nov., Geothrix oryzae sp. nov., Geothrix edaphica sp. nov., Geothrix rubra sp. nov., and Geothrix limicola sp. nov., six novel members of Acidobacteriota isolated from soils.</title>
        <authorList>
            <person name="Itoh H."/>
            <person name="Sugisawa Y."/>
            <person name="Mise K."/>
            <person name="Xu Z."/>
            <person name="Kuniyasu M."/>
            <person name="Ushijima N."/>
            <person name="Kawano K."/>
            <person name="Kobayashi E."/>
            <person name="Shiratori Y."/>
            <person name="Masuda Y."/>
            <person name="Senoo K."/>
        </authorList>
    </citation>
    <scope>NUCLEOTIDE SEQUENCE [LARGE SCALE GENOMIC DNA]</scope>
    <source>
        <strain evidence="2">W79</strain>
    </source>
</reference>
<organism evidence="1 2">
    <name type="scientific">Mesoterricola silvestris</name>
    <dbReference type="NCBI Taxonomy" id="2927979"/>
    <lineage>
        <taxon>Bacteria</taxon>
        <taxon>Pseudomonadati</taxon>
        <taxon>Acidobacteriota</taxon>
        <taxon>Holophagae</taxon>
        <taxon>Holophagales</taxon>
        <taxon>Holophagaceae</taxon>
        <taxon>Mesoterricola</taxon>
    </lineage>
</organism>
<proteinExistence type="predicted"/>